<reference evidence="1" key="1">
    <citation type="journal article" date="2020" name="mSystems">
        <title>Genome- and Community-Level Interaction Insights into Carbon Utilization and Element Cycling Functions of Hydrothermarchaeota in Hydrothermal Sediment.</title>
        <authorList>
            <person name="Zhou Z."/>
            <person name="Liu Y."/>
            <person name="Xu W."/>
            <person name="Pan J."/>
            <person name="Luo Z.H."/>
            <person name="Li M."/>
        </authorList>
    </citation>
    <scope>NUCLEOTIDE SEQUENCE [LARGE SCALE GENOMIC DNA]</scope>
    <source>
        <strain evidence="1">SpSt-780</strain>
    </source>
</reference>
<accession>A0A7C4YFG0</accession>
<sequence length="675" mass="77956">MEREAILDFLKKFGLAINAFIGYPETHPVVKERVKETGEALRILGTETNTISMVFLENTVIIGEEKIDGSSFPIVSNIIRKFKKIGVESITMNVMAPDSDIAGALIVAAKPPLHIKNVKDPNELLIEKGIESITFNAVKVRIGSEDQGIKIETDTIIRAKKEEIESGKYDLDIFLNEIISGIIPQKFIDFIREKIEKGEIVSFLSEIKEKLKGEYGKDEEWVNDFFQNFFKTLPDDMKRAILESATDDIKEAIKIAFGEGKGVEESEDIERIKKDESVIVTDRITFEKMKQRLKDSFDLKDLSDTLNNIVGSLKSETKEVRINAYETLFKMMEDALEAGKEPFYLRIFSTLINSIKDEKDEDVFGLFSKKLSFIYNLCEKYGVKGITNDILNFFSEEINVKERRIQVLRALPDIKTTESLNLILSLLWEDVPVEELKNALLNTGMEPVKELMEMLTECDDKDVRLKILEIIPAFGEKSLDILKTRLRDDRWYVRRNVYYLLSKIGDKSVLNELKNLKEEEPRAREELLKTVYHLGGIEEEQFILNFIFDSRYEIAVYTLNILKNMVTKKSLPKIMQRFFINVFSTPMENNIKILLLDLLNELKDQRSFETLKKLITEKKMMSYAYPENIRVKACEVLSNLRGENILEFMKSLEKDKNPTIKEIATRYIKDFSSQQ</sequence>
<dbReference type="InterPro" id="IPR011989">
    <property type="entry name" value="ARM-like"/>
</dbReference>
<comment type="caution">
    <text evidence="1">The sequence shown here is derived from an EMBL/GenBank/DDBJ whole genome shotgun (WGS) entry which is preliminary data.</text>
</comment>
<dbReference type="Gene3D" id="1.25.10.10">
    <property type="entry name" value="Leucine-rich Repeat Variant"/>
    <property type="match status" value="1"/>
</dbReference>
<name>A0A7C4YFG0_UNCW3</name>
<proteinExistence type="predicted"/>
<dbReference type="AlphaFoldDB" id="A0A7C4YFG0"/>
<dbReference type="SUPFAM" id="SSF48371">
    <property type="entry name" value="ARM repeat"/>
    <property type="match status" value="1"/>
</dbReference>
<dbReference type="InterPro" id="IPR016024">
    <property type="entry name" value="ARM-type_fold"/>
</dbReference>
<evidence type="ECO:0008006" key="2">
    <source>
        <dbReference type="Google" id="ProtNLM"/>
    </source>
</evidence>
<evidence type="ECO:0000313" key="1">
    <source>
        <dbReference type="EMBL" id="HGW91545.1"/>
    </source>
</evidence>
<gene>
    <name evidence="1" type="ORF">ENV67_03270</name>
</gene>
<dbReference type="Pfam" id="PF13646">
    <property type="entry name" value="HEAT_2"/>
    <property type="match status" value="1"/>
</dbReference>
<protein>
    <recommendedName>
        <fullName evidence="2">HEAT repeat domain-containing protein</fullName>
    </recommendedName>
</protein>
<dbReference type="EMBL" id="DTHG01000037">
    <property type="protein sequence ID" value="HGW91545.1"/>
    <property type="molecule type" value="Genomic_DNA"/>
</dbReference>
<organism evidence="1">
    <name type="scientific">candidate division WOR-3 bacterium</name>
    <dbReference type="NCBI Taxonomy" id="2052148"/>
    <lineage>
        <taxon>Bacteria</taxon>
        <taxon>Bacteria division WOR-3</taxon>
    </lineage>
</organism>